<dbReference type="Proteomes" id="UP001501570">
    <property type="component" value="Unassembled WGS sequence"/>
</dbReference>
<sequence length="338" mass="35095">MSAPRIPLNFFGMPFGIAGLAGVWLTASEQGDVTHWVGEVMLAVAAAVWAVTIGFYLAHAATHRGRLAADLVDPVAGPFASLALITPMLLASEGVAPHAGGAGTALVDVFLALTVIHGAWFTGQLIYRDLDFDRLHPGYFLPTVAGGLVAAATAGQVHQERLGMAMLGYGLICWIILGSLILGRLIFRPALPAALLPTIAIEVAPAAVASLAYFSLRGGRIDTFAAVLAGYGVLMALAQLRLLPAFLRLRFAPSFWAFTFGWAAVANASLHWIEWGAPAGHTAYTYLVLAAITALVGGIAARTALALVRRQLLPPAAAPSTGPTAAPATRVPEPVAAA</sequence>
<evidence type="ECO:0008006" key="9">
    <source>
        <dbReference type="Google" id="ProtNLM"/>
    </source>
</evidence>
<comment type="subcellular location">
    <subcellularLocation>
        <location evidence="1">Membrane</location>
        <topology evidence="1">Multi-pass membrane protein</topology>
    </subcellularLocation>
</comment>
<keyword evidence="3 6" id="KW-1133">Transmembrane helix</keyword>
<feature type="transmembrane region" description="Helical" evidence="6">
    <location>
        <begin position="194"/>
        <end position="215"/>
    </location>
</feature>
<evidence type="ECO:0000256" key="3">
    <source>
        <dbReference type="ARBA" id="ARBA00022989"/>
    </source>
</evidence>
<feature type="transmembrane region" description="Helical" evidence="6">
    <location>
        <begin position="164"/>
        <end position="187"/>
    </location>
</feature>
<proteinExistence type="predicted"/>
<comment type="caution">
    <text evidence="7">The sequence shown here is derived from an EMBL/GenBank/DDBJ whole genome shotgun (WGS) entry which is preliminary data.</text>
</comment>
<evidence type="ECO:0000256" key="5">
    <source>
        <dbReference type="SAM" id="MobiDB-lite"/>
    </source>
</evidence>
<protein>
    <recommendedName>
        <fullName evidence="9">Tellurite resistance protein</fullName>
    </recommendedName>
</protein>
<gene>
    <name evidence="7" type="ORF">GCM10023322_76290</name>
</gene>
<dbReference type="RefSeq" id="WP_345638147.1">
    <property type="nucleotide sequence ID" value="NZ_BAABJQ010000040.1"/>
</dbReference>
<accession>A0ABP9SPM2</accession>
<dbReference type="Gene3D" id="1.50.10.150">
    <property type="entry name" value="Voltage-dependent anion channel"/>
    <property type="match status" value="1"/>
</dbReference>
<dbReference type="InterPro" id="IPR052951">
    <property type="entry name" value="Tellurite_res_ion_channel"/>
</dbReference>
<dbReference type="EMBL" id="BAABJQ010000040">
    <property type="protein sequence ID" value="GAA5199820.1"/>
    <property type="molecule type" value="Genomic_DNA"/>
</dbReference>
<feature type="transmembrane region" description="Helical" evidence="6">
    <location>
        <begin position="102"/>
        <end position="127"/>
    </location>
</feature>
<keyword evidence="4 6" id="KW-0472">Membrane</keyword>
<feature type="transmembrane region" description="Helical" evidence="6">
    <location>
        <begin position="255"/>
        <end position="273"/>
    </location>
</feature>
<evidence type="ECO:0000313" key="8">
    <source>
        <dbReference type="Proteomes" id="UP001501570"/>
    </source>
</evidence>
<dbReference type="PANTHER" id="PTHR37955">
    <property type="entry name" value="TELLURITE RESISTANCE PROTEIN TEHA"/>
    <property type="match status" value="1"/>
</dbReference>
<dbReference type="Pfam" id="PF03595">
    <property type="entry name" value="SLAC1"/>
    <property type="match status" value="1"/>
</dbReference>
<feature type="transmembrane region" description="Helical" evidence="6">
    <location>
        <begin position="221"/>
        <end position="243"/>
    </location>
</feature>
<dbReference type="InterPro" id="IPR038665">
    <property type="entry name" value="Voltage-dep_anion_channel_sf"/>
</dbReference>
<feature type="transmembrane region" description="Helical" evidence="6">
    <location>
        <begin position="40"/>
        <end position="59"/>
    </location>
</feature>
<organism evidence="7 8">
    <name type="scientific">Rugosimonospora acidiphila</name>
    <dbReference type="NCBI Taxonomy" id="556531"/>
    <lineage>
        <taxon>Bacteria</taxon>
        <taxon>Bacillati</taxon>
        <taxon>Actinomycetota</taxon>
        <taxon>Actinomycetes</taxon>
        <taxon>Micromonosporales</taxon>
        <taxon>Micromonosporaceae</taxon>
        <taxon>Rugosimonospora</taxon>
    </lineage>
</organism>
<keyword evidence="8" id="KW-1185">Reference proteome</keyword>
<evidence type="ECO:0000256" key="6">
    <source>
        <dbReference type="SAM" id="Phobius"/>
    </source>
</evidence>
<feature type="transmembrane region" description="Helical" evidence="6">
    <location>
        <begin position="71"/>
        <end position="90"/>
    </location>
</feature>
<evidence type="ECO:0000256" key="4">
    <source>
        <dbReference type="ARBA" id="ARBA00023136"/>
    </source>
</evidence>
<dbReference type="InterPro" id="IPR004695">
    <property type="entry name" value="SLAC1/Mae1/Ssu1/TehA"/>
</dbReference>
<feature type="transmembrane region" description="Helical" evidence="6">
    <location>
        <begin position="285"/>
        <end position="305"/>
    </location>
</feature>
<feature type="compositionally biased region" description="Low complexity" evidence="5">
    <location>
        <begin position="316"/>
        <end position="329"/>
    </location>
</feature>
<evidence type="ECO:0000313" key="7">
    <source>
        <dbReference type="EMBL" id="GAA5199820.1"/>
    </source>
</evidence>
<dbReference type="PANTHER" id="PTHR37955:SF1">
    <property type="entry name" value="DEP DOMAIN-CONTAINING PROTEIN"/>
    <property type="match status" value="1"/>
</dbReference>
<evidence type="ECO:0000256" key="1">
    <source>
        <dbReference type="ARBA" id="ARBA00004141"/>
    </source>
</evidence>
<evidence type="ECO:0000256" key="2">
    <source>
        <dbReference type="ARBA" id="ARBA00022692"/>
    </source>
</evidence>
<reference evidence="8" key="1">
    <citation type="journal article" date="2019" name="Int. J. Syst. Evol. Microbiol.">
        <title>The Global Catalogue of Microorganisms (GCM) 10K type strain sequencing project: providing services to taxonomists for standard genome sequencing and annotation.</title>
        <authorList>
            <consortium name="The Broad Institute Genomics Platform"/>
            <consortium name="The Broad Institute Genome Sequencing Center for Infectious Disease"/>
            <person name="Wu L."/>
            <person name="Ma J."/>
        </authorList>
    </citation>
    <scope>NUCLEOTIDE SEQUENCE [LARGE SCALE GENOMIC DNA]</scope>
    <source>
        <strain evidence="8">JCM 18304</strain>
    </source>
</reference>
<name>A0ABP9SPM2_9ACTN</name>
<keyword evidence="2 6" id="KW-0812">Transmembrane</keyword>
<feature type="transmembrane region" description="Helical" evidence="6">
    <location>
        <begin position="139"/>
        <end position="158"/>
    </location>
</feature>
<feature type="region of interest" description="Disordered" evidence="5">
    <location>
        <begin position="316"/>
        <end position="338"/>
    </location>
</feature>